<organism evidence="2 3">
    <name type="scientific">Fusarium gaditjirri</name>
    <dbReference type="NCBI Taxonomy" id="282569"/>
    <lineage>
        <taxon>Eukaryota</taxon>
        <taxon>Fungi</taxon>
        <taxon>Dikarya</taxon>
        <taxon>Ascomycota</taxon>
        <taxon>Pezizomycotina</taxon>
        <taxon>Sordariomycetes</taxon>
        <taxon>Hypocreomycetidae</taxon>
        <taxon>Hypocreales</taxon>
        <taxon>Nectriaceae</taxon>
        <taxon>Fusarium</taxon>
        <taxon>Fusarium nisikadoi species complex</taxon>
    </lineage>
</organism>
<feature type="compositionally biased region" description="Basic residues" evidence="1">
    <location>
        <begin position="119"/>
        <end position="130"/>
    </location>
</feature>
<proteinExistence type="predicted"/>
<reference evidence="2" key="2">
    <citation type="submission" date="2020-05" db="EMBL/GenBank/DDBJ databases">
        <authorList>
            <person name="Kim H.-S."/>
            <person name="Proctor R.H."/>
            <person name="Brown D.W."/>
        </authorList>
    </citation>
    <scope>NUCLEOTIDE SEQUENCE</scope>
    <source>
        <strain evidence="2">NRRL 45417</strain>
    </source>
</reference>
<name>A0A8H4WUZ4_9HYPO</name>
<protein>
    <submittedName>
        <fullName evidence="2">Uncharacterized protein</fullName>
    </submittedName>
</protein>
<feature type="region of interest" description="Disordered" evidence="1">
    <location>
        <begin position="114"/>
        <end position="169"/>
    </location>
</feature>
<dbReference type="AlphaFoldDB" id="A0A8H4WUZ4"/>
<evidence type="ECO:0000313" key="3">
    <source>
        <dbReference type="Proteomes" id="UP000604273"/>
    </source>
</evidence>
<keyword evidence="3" id="KW-1185">Reference proteome</keyword>
<evidence type="ECO:0000256" key="1">
    <source>
        <dbReference type="SAM" id="MobiDB-lite"/>
    </source>
</evidence>
<feature type="region of interest" description="Disordered" evidence="1">
    <location>
        <begin position="210"/>
        <end position="281"/>
    </location>
</feature>
<gene>
    <name evidence="2" type="ORF">FGADI_7912</name>
</gene>
<accession>A0A8H4WUZ4</accession>
<dbReference type="OrthoDB" id="5068270at2759"/>
<dbReference type="Proteomes" id="UP000604273">
    <property type="component" value="Unassembled WGS sequence"/>
</dbReference>
<reference evidence="2" key="1">
    <citation type="journal article" date="2020" name="BMC Genomics">
        <title>Correction to: Identification and distribution of gene clusters required for synthesis of sphingolipid metabolism inhibitors in diverse species of the filamentous fungus Fusarium.</title>
        <authorList>
            <person name="Kim H.S."/>
            <person name="Lohmar J.M."/>
            <person name="Busman M."/>
            <person name="Brown D.W."/>
            <person name="Naumann T.A."/>
            <person name="Divon H.H."/>
            <person name="Lysoe E."/>
            <person name="Uhlig S."/>
            <person name="Proctor R.H."/>
        </authorList>
    </citation>
    <scope>NUCLEOTIDE SEQUENCE</scope>
    <source>
        <strain evidence="2">NRRL 45417</strain>
    </source>
</reference>
<comment type="caution">
    <text evidence="2">The sequence shown here is derived from an EMBL/GenBank/DDBJ whole genome shotgun (WGS) entry which is preliminary data.</text>
</comment>
<evidence type="ECO:0000313" key="2">
    <source>
        <dbReference type="EMBL" id="KAF4950821.1"/>
    </source>
</evidence>
<dbReference type="EMBL" id="JABFAI010000194">
    <property type="protein sequence ID" value="KAF4950821.1"/>
    <property type="molecule type" value="Genomic_DNA"/>
</dbReference>
<sequence>MAGIQPVEFPSLGDNRLPSGEQDKQILRRLKNACGQHSAQWDDETKREFVEYILKGYTRVTKTNEAQPSGHRLWTPPNITFAVWLLFRVTYEDDKLTKPKEWLRAKYKNIDPNSWVSPKYKKPKKSKGKRTSSSSNRATKPPPPQSSEPMNIFDDDDDDGMSLDLPDTTRSGFRAVNVLEASSYPARKRSHSATTETPEKMVRHYIPNTISSAGPIRSPSGHRFSSRISAASPSFKPVGHSSALPEDTATFPYVKADDMMNDTSDPVGSQGVRPRPNVPNP</sequence>